<reference evidence="2 3" key="1">
    <citation type="submission" date="2019-04" db="EMBL/GenBank/DDBJ databases">
        <title>The sequence and de novo assembly of Takifugu bimaculatus genome using PacBio and Hi-C technologies.</title>
        <authorList>
            <person name="Xu P."/>
            <person name="Liu B."/>
            <person name="Zhou Z."/>
        </authorList>
    </citation>
    <scope>NUCLEOTIDE SEQUENCE [LARGE SCALE GENOMIC DNA]</scope>
    <source>
        <strain evidence="2">TB-2018</strain>
        <tissue evidence="2">Muscle</tissue>
    </source>
</reference>
<feature type="domain" description="AVL9/DENND6" evidence="1">
    <location>
        <begin position="1"/>
        <end position="107"/>
    </location>
</feature>
<evidence type="ECO:0000259" key="1">
    <source>
        <dbReference type="Pfam" id="PF09794"/>
    </source>
</evidence>
<dbReference type="InterPro" id="IPR051731">
    <property type="entry name" value="DENND11/AVL9_GEFs"/>
</dbReference>
<protein>
    <recommendedName>
        <fullName evidence="1">AVL9/DENND6 domain-containing protein</fullName>
    </recommendedName>
</protein>
<evidence type="ECO:0000313" key="3">
    <source>
        <dbReference type="Proteomes" id="UP000516260"/>
    </source>
</evidence>
<comment type="caution">
    <text evidence="2">The sequence shown here is derived from an EMBL/GenBank/DDBJ whole genome shotgun (WGS) entry which is preliminary data.</text>
</comment>
<organism evidence="2 3">
    <name type="scientific">Takifugu bimaculatus</name>
    <dbReference type="NCBI Taxonomy" id="433685"/>
    <lineage>
        <taxon>Eukaryota</taxon>
        <taxon>Metazoa</taxon>
        <taxon>Chordata</taxon>
        <taxon>Craniata</taxon>
        <taxon>Vertebrata</taxon>
        <taxon>Euteleostomi</taxon>
        <taxon>Actinopterygii</taxon>
        <taxon>Neopterygii</taxon>
        <taxon>Teleostei</taxon>
        <taxon>Neoteleostei</taxon>
        <taxon>Acanthomorphata</taxon>
        <taxon>Eupercaria</taxon>
        <taxon>Tetraodontiformes</taxon>
        <taxon>Tetradontoidea</taxon>
        <taxon>Tetraodontidae</taxon>
        <taxon>Takifugu</taxon>
    </lineage>
</organism>
<dbReference type="PANTHER" id="PTHR31017:SF1">
    <property type="entry name" value="LATE SECRETORY PATHWAY PROTEIN AVL9 HOMOLOG"/>
    <property type="match status" value="1"/>
</dbReference>
<keyword evidence="3" id="KW-1185">Reference proteome</keyword>
<evidence type="ECO:0000313" key="2">
    <source>
        <dbReference type="EMBL" id="TNM96423.1"/>
    </source>
</evidence>
<accession>A0A4Z2BW62</accession>
<dbReference type="Pfam" id="PF09794">
    <property type="entry name" value="Avl9"/>
    <property type="match status" value="1"/>
</dbReference>
<dbReference type="Proteomes" id="UP000516260">
    <property type="component" value="Chromosome 17"/>
</dbReference>
<dbReference type="GO" id="GO:0005737">
    <property type="term" value="C:cytoplasm"/>
    <property type="evidence" value="ECO:0007669"/>
    <property type="project" value="TreeGrafter"/>
</dbReference>
<proteinExistence type="predicted"/>
<name>A0A4Z2BW62_9TELE</name>
<dbReference type="EMBL" id="SWLE01000009">
    <property type="protein sequence ID" value="TNM96423.1"/>
    <property type="molecule type" value="Genomic_DNA"/>
</dbReference>
<gene>
    <name evidence="2" type="ORF">fugu_016084</name>
</gene>
<dbReference type="InterPro" id="IPR018307">
    <property type="entry name" value="ABL9/DENND6_dom"/>
</dbReference>
<dbReference type="AlphaFoldDB" id="A0A4Z2BW62"/>
<sequence>MALQQHHLLSDVTVRGFVAGATNILFRQQRHLTDAIIDVDEASVQIQDPELRKVLSLTTADLRFADYLVKHVTENRDDVFLDGTGWEGGDEWIRSQFVIYLHSLLSSALQEDNERLLADYGAAFVTAWKITHNYRVWFSNKHPAMVAVTPGHPFQGQYSVADVKLRLSHSVQNSERGKKIGNAMMTTSRSVVQTGKVVGQSVGGALTSAKSAMSSWFSTLAQPSGVTTPADPPAEVKP</sequence>
<dbReference type="PANTHER" id="PTHR31017">
    <property type="entry name" value="LATE SECRETORY PATHWAY PROTEIN AVL9-RELATED"/>
    <property type="match status" value="1"/>
</dbReference>